<dbReference type="Pfam" id="PF00672">
    <property type="entry name" value="HAMP"/>
    <property type="match status" value="1"/>
</dbReference>
<dbReference type="CDD" id="cd11386">
    <property type="entry name" value="MCP_signal"/>
    <property type="match status" value="1"/>
</dbReference>
<dbReference type="EMBL" id="RLII01000005">
    <property type="protein sequence ID" value="RXE59558.1"/>
    <property type="molecule type" value="Genomic_DNA"/>
</dbReference>
<dbReference type="OrthoDB" id="8935at2"/>
<dbReference type="SUPFAM" id="SSF58104">
    <property type="entry name" value="Methyl-accepting chemotaxis protein (MCP) signaling domain"/>
    <property type="match status" value="2"/>
</dbReference>
<dbReference type="SMART" id="SM00283">
    <property type="entry name" value="MA"/>
    <property type="match status" value="1"/>
</dbReference>
<name>A0A4Q0I5I2_9FIRM</name>
<keyword evidence="9" id="KW-1185">Reference proteome</keyword>
<comment type="similarity">
    <text evidence="2">Belongs to the methyl-accepting chemotaxis (MCP) protein family.</text>
</comment>
<evidence type="ECO:0000259" key="6">
    <source>
        <dbReference type="PROSITE" id="PS50111"/>
    </source>
</evidence>
<dbReference type="Gene3D" id="1.20.120.1530">
    <property type="match status" value="1"/>
</dbReference>
<dbReference type="InterPro" id="IPR004090">
    <property type="entry name" value="Chemotax_Me-accpt_rcpt"/>
</dbReference>
<evidence type="ECO:0000256" key="1">
    <source>
        <dbReference type="ARBA" id="ARBA00022500"/>
    </source>
</evidence>
<dbReference type="InterPro" id="IPR003660">
    <property type="entry name" value="HAMP_dom"/>
</dbReference>
<dbReference type="Pfam" id="PF00015">
    <property type="entry name" value="MCPsignal"/>
    <property type="match status" value="1"/>
</dbReference>
<dbReference type="GO" id="GO:0004888">
    <property type="term" value="F:transmembrane signaling receptor activity"/>
    <property type="evidence" value="ECO:0007669"/>
    <property type="project" value="InterPro"/>
</dbReference>
<dbReference type="FunFam" id="1.10.287.950:FF:000001">
    <property type="entry name" value="Methyl-accepting chemotaxis sensory transducer"/>
    <property type="match status" value="1"/>
</dbReference>
<gene>
    <name evidence="8" type="ORF">EFD62_06295</name>
</gene>
<feature type="coiled-coil region" evidence="4">
    <location>
        <begin position="72"/>
        <end position="106"/>
    </location>
</feature>
<dbReference type="AlphaFoldDB" id="A0A4Q0I5I2"/>
<organism evidence="8 9">
    <name type="scientific">Acetivibrio mesophilus</name>
    <dbReference type="NCBI Taxonomy" id="2487273"/>
    <lineage>
        <taxon>Bacteria</taxon>
        <taxon>Bacillati</taxon>
        <taxon>Bacillota</taxon>
        <taxon>Clostridia</taxon>
        <taxon>Eubacteriales</taxon>
        <taxon>Oscillospiraceae</taxon>
        <taxon>Acetivibrio</taxon>
    </lineage>
</organism>
<evidence type="ECO:0000256" key="4">
    <source>
        <dbReference type="SAM" id="Coils"/>
    </source>
</evidence>
<sequence>MIKNMSIKAKLLTIVSITIVALIIVTILSTITINAIFKQVKTSIFDEHFQSMSMILNADRDMYQAYVAMWGTVNLKENTEEYNNLVQEYKDNIEQVRQQVTEIKGTMEKDSESWLEIRDSQSGRNIFELFTSFEGNFNQWITESNNVIENKVLSQVWNESFQAARQDIDIIGELIDLSASNQISSIEVTKNNVVRQIVAVDILTLILALTISIIFLRIISNAIGQLSKAAGKMALGDIDIEVDVASKDEIGKLANDFKMMADSIKEKVEAAEKISKGYLDTEITVRSEKDILSKSMKSVVENLKHLVDETGVLTKAAAEGHLDTRGDAEKFEGGYRDIVIGINNTLDAVSEPILEIQEVLEGLAAGNLDVSVKGDYKGDYAELKNSLNNTIDTLHLYIEEISRVLTEMSRGNLDVSLSENYRGDFIHIHEALNTIIKSLNKIMHEITSAAGQVAAGSRQVSDSSQVLSQGATEQASSIEELTCSLDEIAKQTKQNAVNASNADNLALTAKNNAIDGNKKMGEMLKSMQDINDASNNISRIIKVIDDIAFQTNILALNAAVEAARAGQYGKGFAVVAEEVRNLAARSANAAKETTQLIEGSIHTVEAGMRIASDTANALNTIVEEVSKAASIVQDISVASNEQATGIAQINQGVSQVSQVIQTNSAIAEQSAAASQELSSQAELLKETVRRFNLKASANMPGQAEIDPEVMKYMEDVLEKKEAGSKKTGKRTAKADIKIELDNEGFGKY</sequence>
<dbReference type="PRINTS" id="PR00260">
    <property type="entry name" value="CHEMTRNSDUCR"/>
</dbReference>
<dbReference type="SUPFAM" id="SSF158472">
    <property type="entry name" value="HAMP domain-like"/>
    <property type="match status" value="1"/>
</dbReference>
<keyword evidence="5" id="KW-1133">Transmembrane helix</keyword>
<dbReference type="PROSITE" id="PS50885">
    <property type="entry name" value="HAMP"/>
    <property type="match status" value="2"/>
</dbReference>
<dbReference type="PANTHER" id="PTHR43531:SF11">
    <property type="entry name" value="METHYL-ACCEPTING CHEMOTAXIS PROTEIN 3"/>
    <property type="match status" value="1"/>
</dbReference>
<dbReference type="CDD" id="cd06225">
    <property type="entry name" value="HAMP"/>
    <property type="match status" value="1"/>
</dbReference>
<keyword evidence="5" id="KW-0472">Membrane</keyword>
<proteinExistence type="inferred from homology"/>
<dbReference type="Gene3D" id="1.10.8.500">
    <property type="entry name" value="HAMP domain in histidine kinase"/>
    <property type="match status" value="1"/>
</dbReference>
<reference evidence="9" key="1">
    <citation type="submission" date="2018-11" db="EMBL/GenBank/DDBJ databases">
        <title>Genome sequencing of a novel mesophilic and cellulolytic organism within the genus Hungateiclostridium.</title>
        <authorList>
            <person name="Rettenmaier R."/>
            <person name="Liebl W."/>
            <person name="Zverlov V."/>
        </authorList>
    </citation>
    <scope>NUCLEOTIDE SEQUENCE [LARGE SCALE GENOMIC DNA]</scope>
    <source>
        <strain evidence="9">N2K1</strain>
    </source>
</reference>
<keyword evidence="4" id="KW-0175">Coiled coil</keyword>
<dbReference type="Pfam" id="PF18947">
    <property type="entry name" value="HAMP_2"/>
    <property type="match status" value="2"/>
</dbReference>
<dbReference type="GO" id="GO:0005886">
    <property type="term" value="C:plasma membrane"/>
    <property type="evidence" value="ECO:0007669"/>
    <property type="project" value="TreeGrafter"/>
</dbReference>
<dbReference type="GO" id="GO:0006935">
    <property type="term" value="P:chemotaxis"/>
    <property type="evidence" value="ECO:0007669"/>
    <property type="project" value="UniProtKB-KW"/>
</dbReference>
<dbReference type="SMART" id="SM00304">
    <property type="entry name" value="HAMP"/>
    <property type="match status" value="2"/>
</dbReference>
<evidence type="ECO:0000256" key="2">
    <source>
        <dbReference type="ARBA" id="ARBA00029447"/>
    </source>
</evidence>
<dbReference type="PROSITE" id="PS50111">
    <property type="entry name" value="CHEMOTAXIS_TRANSDUC_2"/>
    <property type="match status" value="1"/>
</dbReference>
<dbReference type="Proteomes" id="UP000289166">
    <property type="component" value="Unassembled WGS sequence"/>
</dbReference>
<feature type="transmembrane region" description="Helical" evidence="5">
    <location>
        <begin position="12"/>
        <end position="37"/>
    </location>
</feature>
<evidence type="ECO:0000259" key="7">
    <source>
        <dbReference type="PROSITE" id="PS50885"/>
    </source>
</evidence>
<keyword evidence="5" id="KW-0812">Transmembrane</keyword>
<protein>
    <submittedName>
        <fullName evidence="8">HAMP domain-containing protein</fullName>
    </submittedName>
</protein>
<keyword evidence="3" id="KW-0807">Transducer</keyword>
<evidence type="ECO:0000256" key="3">
    <source>
        <dbReference type="PROSITE-ProRule" id="PRU00284"/>
    </source>
</evidence>
<dbReference type="PANTHER" id="PTHR43531">
    <property type="entry name" value="PROTEIN ICFG"/>
    <property type="match status" value="1"/>
</dbReference>
<evidence type="ECO:0000313" key="8">
    <source>
        <dbReference type="EMBL" id="RXE59558.1"/>
    </source>
</evidence>
<feature type="transmembrane region" description="Helical" evidence="5">
    <location>
        <begin position="197"/>
        <end position="219"/>
    </location>
</feature>
<dbReference type="Gene3D" id="1.10.287.950">
    <property type="entry name" value="Methyl-accepting chemotaxis protein"/>
    <property type="match status" value="1"/>
</dbReference>
<accession>A0A4Q0I5I2</accession>
<evidence type="ECO:0000313" key="9">
    <source>
        <dbReference type="Proteomes" id="UP000289166"/>
    </source>
</evidence>
<comment type="caution">
    <text evidence="8">The sequence shown here is derived from an EMBL/GenBank/DDBJ whole genome shotgun (WGS) entry which is preliminary data.</text>
</comment>
<evidence type="ECO:0000256" key="5">
    <source>
        <dbReference type="SAM" id="Phobius"/>
    </source>
</evidence>
<feature type="domain" description="HAMP" evidence="7">
    <location>
        <begin position="217"/>
        <end position="269"/>
    </location>
</feature>
<dbReference type="InterPro" id="IPR004089">
    <property type="entry name" value="MCPsignal_dom"/>
</dbReference>
<dbReference type="RefSeq" id="WP_083225125.1">
    <property type="nucleotide sequence ID" value="NZ_RLII01000005.1"/>
</dbReference>
<dbReference type="GO" id="GO:0007165">
    <property type="term" value="P:signal transduction"/>
    <property type="evidence" value="ECO:0007669"/>
    <property type="project" value="UniProtKB-KW"/>
</dbReference>
<dbReference type="InterPro" id="IPR051310">
    <property type="entry name" value="MCP_chemotaxis"/>
</dbReference>
<feature type="domain" description="HAMP" evidence="7">
    <location>
        <begin position="347"/>
        <end position="399"/>
    </location>
</feature>
<keyword evidence="1" id="KW-0145">Chemotaxis</keyword>
<feature type="domain" description="Methyl-accepting transducer" evidence="6">
    <location>
        <begin position="449"/>
        <end position="678"/>
    </location>
</feature>